<gene>
    <name evidence="1" type="ORF">D5086_009333</name>
</gene>
<accession>A0ACC4CJK8</accession>
<sequence length="68" mass="7442">MGSAGSKVDKTEPLALCKERRKVIKQAIDSRYNLAAAHVSYINSLKNIGVALRRFAAAESTFTAHAYM</sequence>
<protein>
    <submittedName>
        <fullName evidence="1">Uncharacterized protein</fullName>
    </submittedName>
</protein>
<evidence type="ECO:0000313" key="1">
    <source>
        <dbReference type="EMBL" id="KAL3597696.1"/>
    </source>
</evidence>
<comment type="caution">
    <text evidence="1">The sequence shown here is derived from an EMBL/GenBank/DDBJ whole genome shotgun (WGS) entry which is preliminary data.</text>
</comment>
<organism evidence="1 2">
    <name type="scientific">Populus alba</name>
    <name type="common">White poplar</name>
    <dbReference type="NCBI Taxonomy" id="43335"/>
    <lineage>
        <taxon>Eukaryota</taxon>
        <taxon>Viridiplantae</taxon>
        <taxon>Streptophyta</taxon>
        <taxon>Embryophyta</taxon>
        <taxon>Tracheophyta</taxon>
        <taxon>Spermatophyta</taxon>
        <taxon>Magnoliopsida</taxon>
        <taxon>eudicotyledons</taxon>
        <taxon>Gunneridae</taxon>
        <taxon>Pentapetalae</taxon>
        <taxon>rosids</taxon>
        <taxon>fabids</taxon>
        <taxon>Malpighiales</taxon>
        <taxon>Salicaceae</taxon>
        <taxon>Saliceae</taxon>
        <taxon>Populus</taxon>
    </lineage>
</organism>
<evidence type="ECO:0000313" key="2">
    <source>
        <dbReference type="Proteomes" id="UP000309997"/>
    </source>
</evidence>
<dbReference type="Proteomes" id="UP000309997">
    <property type="component" value="Unassembled WGS sequence"/>
</dbReference>
<proteinExistence type="predicted"/>
<reference evidence="1 2" key="1">
    <citation type="journal article" date="2024" name="Plant Biotechnol. J.">
        <title>Genome and CRISPR/Cas9 system of a widespread forest tree (Populus alba) in the world.</title>
        <authorList>
            <person name="Liu Y.J."/>
            <person name="Jiang P.F."/>
            <person name="Han X.M."/>
            <person name="Li X.Y."/>
            <person name="Wang H.M."/>
            <person name="Wang Y.J."/>
            <person name="Wang X.X."/>
            <person name="Zeng Q.Y."/>
        </authorList>
    </citation>
    <scope>NUCLEOTIDE SEQUENCE [LARGE SCALE GENOMIC DNA]</scope>
    <source>
        <strain evidence="2">cv. PAL-ZL1</strain>
    </source>
</reference>
<name>A0ACC4CJK8_POPAL</name>
<dbReference type="EMBL" id="RCHU02000004">
    <property type="protein sequence ID" value="KAL3597696.1"/>
    <property type="molecule type" value="Genomic_DNA"/>
</dbReference>
<keyword evidence="2" id="KW-1185">Reference proteome</keyword>